<evidence type="ECO:0000259" key="3">
    <source>
        <dbReference type="Pfam" id="PF04719"/>
    </source>
</evidence>
<reference evidence="5" key="1">
    <citation type="submission" date="2011-07" db="EMBL/GenBank/DDBJ databases">
        <authorList>
            <consortium name="Caenorhabditis brenneri Sequencing and Analysis Consortium"/>
            <person name="Wilson R.K."/>
        </authorList>
    </citation>
    <scope>NUCLEOTIDE SEQUENCE [LARGE SCALE GENOMIC DNA]</scope>
    <source>
        <strain evidence="5">PB2801</strain>
    </source>
</reference>
<dbReference type="InParanoid" id="G0N3L8"/>
<dbReference type="OrthoDB" id="28335at2759"/>
<dbReference type="InterPro" id="IPR045127">
    <property type="entry name" value="TAF11-like"/>
</dbReference>
<dbReference type="GO" id="GO:0005669">
    <property type="term" value="C:transcription factor TFIID complex"/>
    <property type="evidence" value="ECO:0007669"/>
    <property type="project" value="InterPro"/>
</dbReference>
<keyword evidence="5" id="KW-1185">Reference proteome</keyword>
<dbReference type="Gene3D" id="1.10.20.10">
    <property type="entry name" value="Histone, subunit A"/>
    <property type="match status" value="1"/>
</dbReference>
<feature type="domain" description="TAFII28-like protein" evidence="3">
    <location>
        <begin position="259"/>
        <end position="346"/>
    </location>
</feature>
<dbReference type="InterPro" id="IPR006809">
    <property type="entry name" value="TAFII28_dom"/>
</dbReference>
<feature type="region of interest" description="Disordered" evidence="2">
    <location>
        <begin position="1"/>
        <end position="118"/>
    </location>
</feature>
<gene>
    <name evidence="4" type="ORF">CAEBREN_23505</name>
</gene>
<evidence type="ECO:0000313" key="5">
    <source>
        <dbReference type="Proteomes" id="UP000008068"/>
    </source>
</evidence>
<organism evidence="5">
    <name type="scientific">Caenorhabditis brenneri</name>
    <name type="common">Nematode worm</name>
    <dbReference type="NCBI Taxonomy" id="135651"/>
    <lineage>
        <taxon>Eukaryota</taxon>
        <taxon>Metazoa</taxon>
        <taxon>Ecdysozoa</taxon>
        <taxon>Nematoda</taxon>
        <taxon>Chromadorea</taxon>
        <taxon>Rhabditida</taxon>
        <taxon>Rhabditina</taxon>
        <taxon>Rhabditomorpha</taxon>
        <taxon>Rhabditoidea</taxon>
        <taxon>Rhabditidae</taxon>
        <taxon>Peloderinae</taxon>
        <taxon>Caenorhabditis</taxon>
    </lineage>
</organism>
<dbReference type="Proteomes" id="UP000008068">
    <property type="component" value="Unassembled WGS sequence"/>
</dbReference>
<dbReference type="HOGENOM" id="CLU_060810_0_0_1"/>
<accession>G0N3L8</accession>
<feature type="compositionally biased region" description="Low complexity" evidence="2">
    <location>
        <begin position="54"/>
        <end position="65"/>
    </location>
</feature>
<dbReference type="eggNOG" id="KOG3219">
    <property type="taxonomic scope" value="Eukaryota"/>
</dbReference>
<dbReference type="PANTHER" id="PTHR13218">
    <property type="entry name" value="TRANSCRIPTION INITIATION FACTOR TFIID SUBUNIT 11-RELATED"/>
    <property type="match status" value="1"/>
</dbReference>
<dbReference type="EMBL" id="GL379835">
    <property type="protein sequence ID" value="EGT51870.1"/>
    <property type="molecule type" value="Genomic_DNA"/>
</dbReference>
<evidence type="ECO:0000313" key="4">
    <source>
        <dbReference type="EMBL" id="EGT51870.1"/>
    </source>
</evidence>
<protein>
    <recommendedName>
        <fullName evidence="3">TAFII28-like protein domain-containing protein</fullName>
    </recommendedName>
</protein>
<dbReference type="OMA" id="NEMNEME"/>
<evidence type="ECO:0000256" key="1">
    <source>
        <dbReference type="ARBA" id="ARBA00009788"/>
    </source>
</evidence>
<dbReference type="Pfam" id="PF04719">
    <property type="entry name" value="TAFII28"/>
    <property type="match status" value="1"/>
</dbReference>
<feature type="compositionally biased region" description="Acidic residues" evidence="2">
    <location>
        <begin position="44"/>
        <end position="53"/>
    </location>
</feature>
<proteinExistence type="inferred from homology"/>
<name>G0N3L8_CAEBE</name>
<dbReference type="CDD" id="cd08048">
    <property type="entry name" value="HFD_TAF11"/>
    <property type="match status" value="1"/>
</dbReference>
<feature type="region of interest" description="Disordered" evidence="2">
    <location>
        <begin position="135"/>
        <end position="172"/>
    </location>
</feature>
<dbReference type="GO" id="GO:0046982">
    <property type="term" value="F:protein heterodimerization activity"/>
    <property type="evidence" value="ECO:0007669"/>
    <property type="project" value="InterPro"/>
</dbReference>
<sequence length="355" mass="40162">MTSASDLFGGLSSDDDSFLVEGKDEEKVEPVKTAAQALLMDFDLSSDDDDDEAPQSQKSTSSSPPLDKKDLKPMTTTQTLMMDFEMSSDDDEPSSTSPIDQKPVKFFLPSDEDSQDMPDIDEIQKRIKDGTHVFKMSPESMEDSEDRKCVEFKTSPPSSGYPPLKKPKLEPRDDRYEAVFDAVLGNTTVEPPVEPKPTVIQKKKYNEMNEMERKMIKIEEKEYVTEEESHMKLLEQYGPSSSQESKKHHDDIHEMKNQILLANMSKEQFDRYQAFRSSRFKKSDITRLIKEYTNNAKIPATVVTAIGGLAKLVVGELVEEALDLREAVEGEEPTGPLQPHHIRQAYLTLSRQGKL</sequence>
<feature type="compositionally biased region" description="Basic and acidic residues" evidence="2">
    <location>
        <begin position="21"/>
        <end position="30"/>
    </location>
</feature>
<dbReference type="AlphaFoldDB" id="G0N3L8"/>
<comment type="similarity">
    <text evidence="1">Belongs to the TAF11 family.</text>
</comment>
<dbReference type="SUPFAM" id="SSF47113">
    <property type="entry name" value="Histone-fold"/>
    <property type="match status" value="1"/>
</dbReference>
<dbReference type="GO" id="GO:0051123">
    <property type="term" value="P:RNA polymerase II preinitiation complex assembly"/>
    <property type="evidence" value="ECO:0007669"/>
    <property type="project" value="InterPro"/>
</dbReference>
<dbReference type="PANTHER" id="PTHR13218:SF22">
    <property type="entry name" value="TAFII28-LIKE PROTEIN DOMAIN-CONTAINING PROTEIN"/>
    <property type="match status" value="1"/>
</dbReference>
<feature type="compositionally biased region" description="Low complexity" evidence="2">
    <location>
        <begin position="1"/>
        <end position="12"/>
    </location>
</feature>
<dbReference type="InterPro" id="IPR009072">
    <property type="entry name" value="Histone-fold"/>
</dbReference>
<dbReference type="STRING" id="135651.G0N3L8"/>
<dbReference type="GO" id="GO:0016251">
    <property type="term" value="F:RNA polymerase II general transcription initiation factor activity"/>
    <property type="evidence" value="ECO:0007669"/>
    <property type="project" value="TreeGrafter"/>
</dbReference>
<evidence type="ECO:0000256" key="2">
    <source>
        <dbReference type="SAM" id="MobiDB-lite"/>
    </source>
</evidence>